<name>A2F109_TRIV3</name>
<feature type="transmembrane region" description="Helical" evidence="7">
    <location>
        <begin position="159"/>
        <end position="177"/>
    </location>
</feature>
<evidence type="ECO:0000256" key="6">
    <source>
        <dbReference type="SAM" id="MobiDB-lite"/>
    </source>
</evidence>
<dbReference type="SMR" id="A2F109"/>
<feature type="region of interest" description="Disordered" evidence="6">
    <location>
        <begin position="1"/>
        <end position="88"/>
    </location>
</feature>
<dbReference type="InParanoid" id="A2F109"/>
<dbReference type="PANTHER" id="PTHR10687:SF2">
    <property type="entry name" value="SECRETORY CARRIER-ASSOCIATED MEMBRANE PROTEIN"/>
    <property type="match status" value="1"/>
</dbReference>
<organism evidence="8 9">
    <name type="scientific">Trichomonas vaginalis (strain ATCC PRA-98 / G3)</name>
    <dbReference type="NCBI Taxonomy" id="412133"/>
    <lineage>
        <taxon>Eukaryota</taxon>
        <taxon>Metamonada</taxon>
        <taxon>Parabasalia</taxon>
        <taxon>Trichomonadida</taxon>
        <taxon>Trichomonadidae</taxon>
        <taxon>Trichomonas</taxon>
    </lineage>
</organism>
<dbReference type="STRING" id="5722.A2F109"/>
<dbReference type="VEuPathDB" id="TrichDB:TVAG_230210"/>
<feature type="compositionally biased region" description="Basic and acidic residues" evidence="6">
    <location>
        <begin position="50"/>
        <end position="64"/>
    </location>
</feature>
<dbReference type="GO" id="GO:0055038">
    <property type="term" value="C:recycling endosome membrane"/>
    <property type="evidence" value="ECO:0000318"/>
    <property type="project" value="GO_Central"/>
</dbReference>
<evidence type="ECO:0000256" key="5">
    <source>
        <dbReference type="SAM" id="Coils"/>
    </source>
</evidence>
<dbReference type="EMBL" id="DS113568">
    <property type="protein sequence ID" value="EAY01417.1"/>
    <property type="molecule type" value="Genomic_DNA"/>
</dbReference>
<comment type="subcellular location">
    <subcellularLocation>
        <location evidence="1">Membrane</location>
        <topology evidence="1">Multi-pass membrane protein</topology>
    </subcellularLocation>
</comment>
<dbReference type="PANTHER" id="PTHR10687">
    <property type="entry name" value="SECRETORY CARRIER-ASSOCIATED MEMBRANE PROTEIN SCAMP"/>
    <property type="match status" value="1"/>
</dbReference>
<dbReference type="Pfam" id="PF04144">
    <property type="entry name" value="SCAMP"/>
    <property type="match status" value="1"/>
</dbReference>
<evidence type="ECO:0000256" key="1">
    <source>
        <dbReference type="ARBA" id="ARBA00004141"/>
    </source>
</evidence>
<dbReference type="GO" id="GO:0032588">
    <property type="term" value="C:trans-Golgi network membrane"/>
    <property type="evidence" value="ECO:0000318"/>
    <property type="project" value="GO_Central"/>
</dbReference>
<dbReference type="OMA" id="GWVISIN"/>
<feature type="transmembrane region" description="Helical" evidence="7">
    <location>
        <begin position="267"/>
        <end position="290"/>
    </location>
</feature>
<dbReference type="RefSeq" id="XP_001330252.1">
    <property type="nucleotide sequence ID" value="XM_001330217.1"/>
</dbReference>
<sequence>MTNPFETIDDDYNPFVNDNAPATTPVSTPAPAPAQAPPPQQPTYTPPKTETSDSKPQKSSKKEPSFIPFPGSVMKDSATGFSLSEKDLDERERALAEKEQKIAQREREIEEAKANGTYNHLNPHKRNFPIILNWYKYYPDEDIPKDAQQLVKFNMWTQYLGAILLALNFLGCLFLLAAGEKVKSPSASILFSAIYLIIMVPICLDIIFMVLYNSLKEQKGLKFIGYLIGFGVYLIFIAFLAIGAFEYGSVGWVISINVLTGETGKWVGGYGIVWSIAATAFVVICGWLWYKAYKYYKSGSLSTKAFTEAAALATDYAREHPEQVASAVSTTSNNTD</sequence>
<feature type="transmembrane region" description="Helical" evidence="7">
    <location>
        <begin position="223"/>
        <end position="247"/>
    </location>
</feature>
<keyword evidence="2 7" id="KW-0812">Transmembrane</keyword>
<protein>
    <recommendedName>
        <fullName evidence="10">Secretory carrier membrane protein</fullName>
    </recommendedName>
</protein>
<evidence type="ECO:0000256" key="2">
    <source>
        <dbReference type="ARBA" id="ARBA00022692"/>
    </source>
</evidence>
<reference evidence="8" key="2">
    <citation type="journal article" date="2007" name="Science">
        <title>Draft genome sequence of the sexually transmitted pathogen Trichomonas vaginalis.</title>
        <authorList>
            <person name="Carlton J.M."/>
            <person name="Hirt R.P."/>
            <person name="Silva J.C."/>
            <person name="Delcher A.L."/>
            <person name="Schatz M."/>
            <person name="Zhao Q."/>
            <person name="Wortman J.R."/>
            <person name="Bidwell S.L."/>
            <person name="Alsmark U.C.M."/>
            <person name="Besteiro S."/>
            <person name="Sicheritz-Ponten T."/>
            <person name="Noel C.J."/>
            <person name="Dacks J.B."/>
            <person name="Foster P.G."/>
            <person name="Simillion C."/>
            <person name="Van de Peer Y."/>
            <person name="Miranda-Saavedra D."/>
            <person name="Barton G.J."/>
            <person name="Westrop G.D."/>
            <person name="Mueller S."/>
            <person name="Dessi D."/>
            <person name="Fiori P.L."/>
            <person name="Ren Q."/>
            <person name="Paulsen I."/>
            <person name="Zhang H."/>
            <person name="Bastida-Corcuera F.D."/>
            <person name="Simoes-Barbosa A."/>
            <person name="Brown M.T."/>
            <person name="Hayes R.D."/>
            <person name="Mukherjee M."/>
            <person name="Okumura C.Y."/>
            <person name="Schneider R."/>
            <person name="Smith A.J."/>
            <person name="Vanacova S."/>
            <person name="Villalvazo M."/>
            <person name="Haas B.J."/>
            <person name="Pertea M."/>
            <person name="Feldblyum T.V."/>
            <person name="Utterback T.R."/>
            <person name="Shu C.L."/>
            <person name="Osoegawa K."/>
            <person name="de Jong P.J."/>
            <person name="Hrdy I."/>
            <person name="Horvathova L."/>
            <person name="Zubacova Z."/>
            <person name="Dolezal P."/>
            <person name="Malik S.B."/>
            <person name="Logsdon J.M. Jr."/>
            <person name="Henze K."/>
            <person name="Gupta A."/>
            <person name="Wang C.C."/>
            <person name="Dunne R.L."/>
            <person name="Upcroft J.A."/>
            <person name="Upcroft P."/>
            <person name="White O."/>
            <person name="Salzberg S.L."/>
            <person name="Tang P."/>
            <person name="Chiu C.-H."/>
            <person name="Lee Y.-S."/>
            <person name="Embley T.M."/>
            <person name="Coombs G.H."/>
            <person name="Mottram J.C."/>
            <person name="Tachezy J."/>
            <person name="Fraser-Liggett C.M."/>
            <person name="Johnson P.J."/>
        </authorList>
    </citation>
    <scope>NUCLEOTIDE SEQUENCE [LARGE SCALE GENOMIC DNA]</scope>
    <source>
        <strain evidence="8">G3</strain>
    </source>
</reference>
<evidence type="ECO:0000256" key="3">
    <source>
        <dbReference type="ARBA" id="ARBA00022989"/>
    </source>
</evidence>
<gene>
    <name evidence="8" type="ORF">TVAG_230210</name>
</gene>
<keyword evidence="9" id="KW-1185">Reference proteome</keyword>
<feature type="transmembrane region" description="Helical" evidence="7">
    <location>
        <begin position="189"/>
        <end position="211"/>
    </location>
</feature>
<keyword evidence="3 7" id="KW-1133">Transmembrane helix</keyword>
<dbReference type="KEGG" id="tva:4759243"/>
<keyword evidence="4 7" id="KW-0472">Membrane</keyword>
<keyword evidence="5" id="KW-0175">Coiled coil</keyword>
<dbReference type="OrthoDB" id="242866at2759"/>
<reference evidence="8" key="1">
    <citation type="submission" date="2006-10" db="EMBL/GenBank/DDBJ databases">
        <authorList>
            <person name="Amadeo P."/>
            <person name="Zhao Q."/>
            <person name="Wortman J."/>
            <person name="Fraser-Liggett C."/>
            <person name="Carlton J."/>
        </authorList>
    </citation>
    <scope>NUCLEOTIDE SEQUENCE</scope>
    <source>
        <strain evidence="8">G3</strain>
    </source>
</reference>
<proteinExistence type="predicted"/>
<dbReference type="VEuPathDB" id="TrichDB:TVAGG3_0324070"/>
<dbReference type="InterPro" id="IPR007273">
    <property type="entry name" value="SCAMP"/>
</dbReference>
<evidence type="ECO:0000313" key="9">
    <source>
        <dbReference type="Proteomes" id="UP000001542"/>
    </source>
</evidence>
<dbReference type="Proteomes" id="UP000001542">
    <property type="component" value="Unassembled WGS sequence"/>
</dbReference>
<evidence type="ECO:0000256" key="4">
    <source>
        <dbReference type="ARBA" id="ARBA00023136"/>
    </source>
</evidence>
<accession>A2F109</accession>
<dbReference type="GO" id="GO:0015031">
    <property type="term" value="P:protein transport"/>
    <property type="evidence" value="ECO:0007669"/>
    <property type="project" value="InterPro"/>
</dbReference>
<evidence type="ECO:0000313" key="8">
    <source>
        <dbReference type="EMBL" id="EAY01417.1"/>
    </source>
</evidence>
<evidence type="ECO:0000256" key="7">
    <source>
        <dbReference type="SAM" id="Phobius"/>
    </source>
</evidence>
<feature type="coiled-coil region" evidence="5">
    <location>
        <begin position="88"/>
        <end position="115"/>
    </location>
</feature>
<dbReference type="eggNOG" id="KOG3088">
    <property type="taxonomic scope" value="Eukaryota"/>
</dbReference>
<dbReference type="AlphaFoldDB" id="A2F109"/>
<evidence type="ECO:0008006" key="10">
    <source>
        <dbReference type="Google" id="ProtNLM"/>
    </source>
</evidence>
<feature type="compositionally biased region" description="Pro residues" evidence="6">
    <location>
        <begin position="28"/>
        <end position="45"/>
    </location>
</feature>